<organism evidence="2 3">
    <name type="scientific">Brachyspira murdochii</name>
    <dbReference type="NCBI Taxonomy" id="84378"/>
    <lineage>
        <taxon>Bacteria</taxon>
        <taxon>Pseudomonadati</taxon>
        <taxon>Spirochaetota</taxon>
        <taxon>Spirochaetia</taxon>
        <taxon>Brachyspirales</taxon>
        <taxon>Brachyspiraceae</taxon>
        <taxon>Brachyspira</taxon>
    </lineage>
</organism>
<proteinExistence type="predicted"/>
<sequence>MFRKVLLSLIIILRGLMLIVLFPVIIIVSIISIFILQEEVESISIDILNNEKVTNTCSINKYSYLINKHDGNIEN</sequence>
<accession>A0ABX5B0J2</accession>
<keyword evidence="1" id="KW-0472">Membrane</keyword>
<evidence type="ECO:0000313" key="2">
    <source>
        <dbReference type="EMBL" id="PPS20666.1"/>
    </source>
</evidence>
<name>A0ABX5B0J2_9SPIR</name>
<keyword evidence="3" id="KW-1185">Reference proteome</keyword>
<reference evidence="2 3" key="1">
    <citation type="submission" date="2014-04" db="EMBL/GenBank/DDBJ databases">
        <title>Whole genome sequence of 'Brachyspira hampsonii' D13-03603F2.</title>
        <authorList>
            <person name="Patterson A.H."/>
            <person name="Chaban B."/>
            <person name="Fernando C."/>
            <person name="Harding J.C."/>
            <person name="Hill J.E."/>
        </authorList>
    </citation>
    <scope>NUCLEOTIDE SEQUENCE [LARGE SCALE GENOMIC DNA]</scope>
    <source>
        <strain evidence="2 3">D13-03603F2</strain>
    </source>
</reference>
<dbReference type="Proteomes" id="UP000238924">
    <property type="component" value="Unassembled WGS sequence"/>
</dbReference>
<keyword evidence="1" id="KW-1133">Transmembrane helix</keyword>
<evidence type="ECO:0000313" key="3">
    <source>
        <dbReference type="Proteomes" id="UP000238924"/>
    </source>
</evidence>
<dbReference type="EMBL" id="JJMJ01000277">
    <property type="protein sequence ID" value="PPS20666.1"/>
    <property type="molecule type" value="Genomic_DNA"/>
</dbReference>
<comment type="caution">
    <text evidence="2">The sequence shown here is derived from an EMBL/GenBank/DDBJ whole genome shotgun (WGS) entry which is preliminary data.</text>
</comment>
<evidence type="ECO:0000256" key="1">
    <source>
        <dbReference type="SAM" id="Phobius"/>
    </source>
</evidence>
<protein>
    <submittedName>
        <fullName evidence="2">Uncharacterized protein</fullName>
    </submittedName>
</protein>
<gene>
    <name evidence="2" type="ORF">DJ52_15505</name>
</gene>
<feature type="transmembrane region" description="Helical" evidence="1">
    <location>
        <begin position="12"/>
        <end position="36"/>
    </location>
</feature>
<keyword evidence="1" id="KW-0812">Transmembrane</keyword>